<name>A0A644V6C5_9ZZZZ</name>
<evidence type="ECO:0008006" key="2">
    <source>
        <dbReference type="Google" id="ProtNLM"/>
    </source>
</evidence>
<dbReference type="AlphaFoldDB" id="A0A644V6C5"/>
<sequence length="379" mass="42361">MTELANVARMVKIEKRRVDVLKKIFRGIFSTALLASCLLPNPVFGADNLSNWQKQIPAYKEPKINVTKDGPVLLFSDSPEMVKKCGIMYRDTVNGKVRIFFHHVNDTDSNKRLAVVLRNRGIRPVEVKVGNRGISKPNINWLDAGKQAQIDYFSGSEENEFAIELGGKHEFLTNKKGVEFKPQEIITGIVDFQFNHPVEISFMMIPVGADFNAAVDAYDVLPPDNAKYVLRGTFKNADYHITFADVFDSGRKDIWGITLADNKKSPYATGVDATTGKQVVNYGNYGVVYDLSYKTKGSGETIFRFNPWGGTFAGACLLQTEDKTTRINIPSDRLYFGDKMPKESMIFGRVKGKSAGKIFFSPPGASNLPIRIFMDPENK</sequence>
<organism evidence="1">
    <name type="scientific">bioreactor metagenome</name>
    <dbReference type="NCBI Taxonomy" id="1076179"/>
    <lineage>
        <taxon>unclassified sequences</taxon>
        <taxon>metagenomes</taxon>
        <taxon>ecological metagenomes</taxon>
    </lineage>
</organism>
<accession>A0A644V6C5</accession>
<protein>
    <recommendedName>
        <fullName evidence="2">Copper amine oxidase</fullName>
    </recommendedName>
</protein>
<proteinExistence type="predicted"/>
<dbReference type="EMBL" id="VSSQ01000227">
    <property type="protein sequence ID" value="MPL86747.1"/>
    <property type="molecule type" value="Genomic_DNA"/>
</dbReference>
<comment type="caution">
    <text evidence="1">The sequence shown here is derived from an EMBL/GenBank/DDBJ whole genome shotgun (WGS) entry which is preliminary data.</text>
</comment>
<evidence type="ECO:0000313" key="1">
    <source>
        <dbReference type="EMBL" id="MPL86747.1"/>
    </source>
</evidence>
<gene>
    <name evidence="1" type="ORF">SDC9_32733</name>
</gene>
<reference evidence="1" key="1">
    <citation type="submission" date="2019-08" db="EMBL/GenBank/DDBJ databases">
        <authorList>
            <person name="Kucharzyk K."/>
            <person name="Murdoch R.W."/>
            <person name="Higgins S."/>
            <person name="Loffler F."/>
        </authorList>
    </citation>
    <scope>NUCLEOTIDE SEQUENCE</scope>
</reference>